<name>A0A9D4C129_DREPO</name>
<feature type="region of interest" description="Disordered" evidence="1">
    <location>
        <begin position="50"/>
        <end position="99"/>
    </location>
</feature>
<organism evidence="2 3">
    <name type="scientific">Dreissena polymorpha</name>
    <name type="common">Zebra mussel</name>
    <name type="synonym">Mytilus polymorpha</name>
    <dbReference type="NCBI Taxonomy" id="45954"/>
    <lineage>
        <taxon>Eukaryota</taxon>
        <taxon>Metazoa</taxon>
        <taxon>Spiralia</taxon>
        <taxon>Lophotrochozoa</taxon>
        <taxon>Mollusca</taxon>
        <taxon>Bivalvia</taxon>
        <taxon>Autobranchia</taxon>
        <taxon>Heteroconchia</taxon>
        <taxon>Euheterodonta</taxon>
        <taxon>Imparidentia</taxon>
        <taxon>Neoheterodontei</taxon>
        <taxon>Myida</taxon>
        <taxon>Dreissenoidea</taxon>
        <taxon>Dreissenidae</taxon>
        <taxon>Dreissena</taxon>
    </lineage>
</organism>
<reference evidence="2" key="1">
    <citation type="journal article" date="2019" name="bioRxiv">
        <title>The Genome of the Zebra Mussel, Dreissena polymorpha: A Resource for Invasive Species Research.</title>
        <authorList>
            <person name="McCartney M.A."/>
            <person name="Auch B."/>
            <person name="Kono T."/>
            <person name="Mallez S."/>
            <person name="Zhang Y."/>
            <person name="Obille A."/>
            <person name="Becker A."/>
            <person name="Abrahante J.E."/>
            <person name="Garbe J."/>
            <person name="Badalamenti J.P."/>
            <person name="Herman A."/>
            <person name="Mangelson H."/>
            <person name="Liachko I."/>
            <person name="Sullivan S."/>
            <person name="Sone E.D."/>
            <person name="Koren S."/>
            <person name="Silverstein K.A.T."/>
            <person name="Beckman K.B."/>
            <person name="Gohl D.M."/>
        </authorList>
    </citation>
    <scope>NUCLEOTIDE SEQUENCE</scope>
    <source>
        <strain evidence="2">Duluth1</strain>
        <tissue evidence="2">Whole animal</tissue>
    </source>
</reference>
<accession>A0A9D4C129</accession>
<dbReference type="EMBL" id="JAIWYP010000013">
    <property type="protein sequence ID" value="KAH3715347.1"/>
    <property type="molecule type" value="Genomic_DNA"/>
</dbReference>
<gene>
    <name evidence="2" type="ORF">DPMN_058054</name>
</gene>
<sequence length="148" mass="15692">MFLFCLATCLVPREVADRRGPAFENREIVRLYSASQARALAAVATSPRNGIAKARSSAAEASGSDPGRIYTPASGTKHRPALGGANRSRTCRSRDVQSNTDSVPLIRRALHVSCKLDSVFQPKPGSHQSNVRGSSHSVCGESAPTCIA</sequence>
<feature type="compositionally biased region" description="Polar residues" evidence="1">
    <location>
        <begin position="126"/>
        <end position="137"/>
    </location>
</feature>
<dbReference type="AlphaFoldDB" id="A0A9D4C129"/>
<evidence type="ECO:0000313" key="2">
    <source>
        <dbReference type="EMBL" id="KAH3715347.1"/>
    </source>
</evidence>
<proteinExistence type="predicted"/>
<evidence type="ECO:0000313" key="3">
    <source>
        <dbReference type="Proteomes" id="UP000828390"/>
    </source>
</evidence>
<feature type="region of interest" description="Disordered" evidence="1">
    <location>
        <begin position="121"/>
        <end position="148"/>
    </location>
</feature>
<dbReference type="Proteomes" id="UP000828390">
    <property type="component" value="Unassembled WGS sequence"/>
</dbReference>
<comment type="caution">
    <text evidence="2">The sequence shown here is derived from an EMBL/GenBank/DDBJ whole genome shotgun (WGS) entry which is preliminary data.</text>
</comment>
<keyword evidence="3" id="KW-1185">Reference proteome</keyword>
<reference evidence="2" key="2">
    <citation type="submission" date="2020-11" db="EMBL/GenBank/DDBJ databases">
        <authorList>
            <person name="McCartney M.A."/>
            <person name="Auch B."/>
            <person name="Kono T."/>
            <person name="Mallez S."/>
            <person name="Becker A."/>
            <person name="Gohl D.M."/>
            <person name="Silverstein K.A.T."/>
            <person name="Koren S."/>
            <person name="Bechman K.B."/>
            <person name="Herman A."/>
            <person name="Abrahante J.E."/>
            <person name="Garbe J."/>
        </authorList>
    </citation>
    <scope>NUCLEOTIDE SEQUENCE</scope>
    <source>
        <strain evidence="2">Duluth1</strain>
        <tissue evidence="2">Whole animal</tissue>
    </source>
</reference>
<protein>
    <submittedName>
        <fullName evidence="2">Uncharacterized protein</fullName>
    </submittedName>
</protein>
<evidence type="ECO:0000256" key="1">
    <source>
        <dbReference type="SAM" id="MobiDB-lite"/>
    </source>
</evidence>